<feature type="compositionally biased region" description="Basic and acidic residues" evidence="7">
    <location>
        <begin position="183"/>
        <end position="196"/>
    </location>
</feature>
<evidence type="ECO:0000256" key="2">
    <source>
        <dbReference type="ARBA" id="ARBA00022679"/>
    </source>
</evidence>
<feature type="region of interest" description="Disordered" evidence="7">
    <location>
        <begin position="452"/>
        <end position="483"/>
    </location>
</feature>
<accession>A0A7S3U905</accession>
<dbReference type="SMART" id="SM00317">
    <property type="entry name" value="SET"/>
    <property type="match status" value="1"/>
</dbReference>
<dbReference type="GO" id="GO:0031507">
    <property type="term" value="P:heterochromatin formation"/>
    <property type="evidence" value="ECO:0007669"/>
    <property type="project" value="TreeGrafter"/>
</dbReference>
<evidence type="ECO:0000256" key="5">
    <source>
        <dbReference type="ARBA" id="ARBA00023163"/>
    </source>
</evidence>
<evidence type="ECO:0000256" key="4">
    <source>
        <dbReference type="ARBA" id="ARBA00023015"/>
    </source>
</evidence>
<dbReference type="EMBL" id="HBIS01000655">
    <property type="protein sequence ID" value="CAE0606742.1"/>
    <property type="molecule type" value="Transcribed_RNA"/>
</dbReference>
<feature type="compositionally biased region" description="Basic residues" evidence="7">
    <location>
        <begin position="112"/>
        <end position="122"/>
    </location>
</feature>
<feature type="compositionally biased region" description="Basic and acidic residues" evidence="7">
    <location>
        <begin position="233"/>
        <end position="252"/>
    </location>
</feature>
<dbReference type="InterPro" id="IPR026489">
    <property type="entry name" value="CXC_dom"/>
</dbReference>
<feature type="domain" description="SET" evidence="8">
    <location>
        <begin position="611"/>
        <end position="726"/>
    </location>
</feature>
<keyword evidence="4" id="KW-0805">Transcription regulation</keyword>
<dbReference type="AlphaFoldDB" id="A0A7S3U905"/>
<keyword evidence="3" id="KW-0949">S-adenosyl-L-methionine</keyword>
<dbReference type="Gene3D" id="2.170.270.10">
    <property type="entry name" value="SET domain"/>
    <property type="match status" value="1"/>
</dbReference>
<dbReference type="GO" id="GO:0032259">
    <property type="term" value="P:methylation"/>
    <property type="evidence" value="ECO:0007669"/>
    <property type="project" value="UniProtKB-KW"/>
</dbReference>
<comment type="catalytic activity">
    <reaction evidence="6">
        <text>L-lysyl(27)-[histone H3] + 3 S-adenosyl-L-methionine = N(6),N(6),N(6)-trimethyl-L-lysyl(27)-[histone H3] + 3 S-adenosyl-L-homocysteine + 3 H(+)</text>
        <dbReference type="Rhea" id="RHEA:60292"/>
        <dbReference type="Rhea" id="RHEA-COMP:15535"/>
        <dbReference type="Rhea" id="RHEA-COMP:15548"/>
        <dbReference type="ChEBI" id="CHEBI:15378"/>
        <dbReference type="ChEBI" id="CHEBI:29969"/>
        <dbReference type="ChEBI" id="CHEBI:57856"/>
        <dbReference type="ChEBI" id="CHEBI:59789"/>
        <dbReference type="ChEBI" id="CHEBI:61961"/>
        <dbReference type="EC" id="2.1.1.356"/>
    </reaction>
</comment>
<dbReference type="PROSITE" id="PS50280">
    <property type="entry name" value="SET"/>
    <property type="match status" value="1"/>
</dbReference>
<dbReference type="SUPFAM" id="SSF82199">
    <property type="entry name" value="SET domain"/>
    <property type="match status" value="1"/>
</dbReference>
<dbReference type="GO" id="GO:0005634">
    <property type="term" value="C:nucleus"/>
    <property type="evidence" value="ECO:0007669"/>
    <property type="project" value="TreeGrafter"/>
</dbReference>
<feature type="compositionally biased region" description="Basic residues" evidence="7">
    <location>
        <begin position="466"/>
        <end position="478"/>
    </location>
</feature>
<dbReference type="InterPro" id="IPR041355">
    <property type="entry name" value="Pre-SET_CXC"/>
</dbReference>
<evidence type="ECO:0000259" key="9">
    <source>
        <dbReference type="PROSITE" id="PS51633"/>
    </source>
</evidence>
<sequence length="744" mass="84558">MLVCLLVCLFACLLACWFVCLLVCLVGWFVDGSRAMANAHRDALHEHVKHARKKYVDVHREHVRQSMRSNREQLEQALKRTWEEAITRPPLVMPNHVLRSPREDEEKDKAMPRAKKHAVVKRNRGGTMRVVAHPLDPVQPPPKYVTWRYATSNVRDDSEVGRKLLYEVGGETLHASDSDGSDDGERHRPTNDPHGLDEDEEVEDVSSFDGRRPTDNTPIGSQSEGLQSTKRRPGWENAKKSPRNHPEQHRSTSDSLNNSDSEPEPYWQPIDDYVIQSTAQVFDTREPQVIQSLADYAETTPEMIQRRILCLEKGIDSIQGLWCQAALPKMNNLEEAMDTHRTLFCRRCRVFDCKRQCFGYTPPPKPEVLWPRAKTGMEERQSPCMRDCWKEEPPASRLRRSTPQNEWGMLEEGIIKMGRKMFGSNACLIAKLLPGHRCKAVKQWLDQHAEEDTIRHESGNTEPVKNHKNRSGKKKKSRSSITPAALAVRKQIEKSGRAVLPAYKPCSCSGNCVFDTCTCAQNGNFCEKFCQCSQSCPHRFQGCRCKKGQCRTKACPCFAAGRECDPDLCHNCIPSIPAHGNRGAARGGGGSDGTNQPQCCQNMNLLLRRHRHVQMGISEIHGWGAFLKGDAEKNSFLGEYTGELISHEEADRRGKVYDLVNSSYLFNLNSEFVVDAFLRGNKFRFANHSPNPNCYAKVLLVEGEHRVGIFAKERIKDGEELFYDYRYDKEKEAAMVQKAQRKNP</sequence>
<feature type="compositionally biased region" description="Polar residues" evidence="7">
    <location>
        <begin position="215"/>
        <end position="228"/>
    </location>
</feature>
<feature type="domain" description="CXC" evidence="9">
    <location>
        <begin position="483"/>
        <end position="589"/>
    </location>
</feature>
<dbReference type="GO" id="GO:0003682">
    <property type="term" value="F:chromatin binding"/>
    <property type="evidence" value="ECO:0007669"/>
    <property type="project" value="TreeGrafter"/>
</dbReference>
<dbReference type="InterPro" id="IPR033467">
    <property type="entry name" value="Tesmin/TSO1-like_CXC"/>
</dbReference>
<dbReference type="GO" id="GO:0140951">
    <property type="term" value="F:histone H3K27 trimethyltransferase activity"/>
    <property type="evidence" value="ECO:0007669"/>
    <property type="project" value="UniProtKB-EC"/>
</dbReference>
<dbReference type="InterPro" id="IPR046341">
    <property type="entry name" value="SET_dom_sf"/>
</dbReference>
<feature type="region of interest" description="Disordered" evidence="7">
    <location>
        <begin position="170"/>
        <end position="267"/>
    </location>
</feature>
<evidence type="ECO:0000256" key="6">
    <source>
        <dbReference type="ARBA" id="ARBA00048568"/>
    </source>
</evidence>
<evidence type="ECO:0000256" key="7">
    <source>
        <dbReference type="SAM" id="MobiDB-lite"/>
    </source>
</evidence>
<name>A0A7S3U905_9CHLO</name>
<feature type="region of interest" description="Disordered" evidence="7">
    <location>
        <begin position="101"/>
        <end position="122"/>
    </location>
</feature>
<keyword evidence="2" id="KW-0808">Transferase</keyword>
<keyword evidence="5" id="KW-0804">Transcription</keyword>
<proteinExistence type="predicted"/>
<feature type="compositionally biased region" description="Basic and acidic residues" evidence="7">
    <location>
        <begin position="101"/>
        <end position="111"/>
    </location>
</feature>
<feature type="compositionally biased region" description="Acidic residues" evidence="7">
    <location>
        <begin position="197"/>
        <end position="206"/>
    </location>
</feature>
<dbReference type="PANTHER" id="PTHR45747">
    <property type="entry name" value="HISTONE-LYSINE N-METHYLTRANSFERASE E(Z)"/>
    <property type="match status" value="1"/>
</dbReference>
<dbReference type="PANTHER" id="PTHR45747:SF4">
    <property type="entry name" value="HISTONE-LYSINE N-METHYLTRANSFERASE E(Z)"/>
    <property type="match status" value="1"/>
</dbReference>
<reference evidence="10" key="1">
    <citation type="submission" date="2021-01" db="EMBL/GenBank/DDBJ databases">
        <authorList>
            <person name="Corre E."/>
            <person name="Pelletier E."/>
            <person name="Niang G."/>
            <person name="Scheremetjew M."/>
            <person name="Finn R."/>
            <person name="Kale V."/>
            <person name="Holt S."/>
            <person name="Cochrane G."/>
            <person name="Meng A."/>
            <person name="Brown T."/>
            <person name="Cohen L."/>
        </authorList>
    </citation>
    <scope>NUCLEOTIDE SEQUENCE</scope>
    <source>
        <strain evidence="10">CCMP1897</strain>
    </source>
</reference>
<dbReference type="SMART" id="SM01114">
    <property type="entry name" value="CXC"/>
    <property type="match status" value="1"/>
</dbReference>
<gene>
    <name evidence="10" type="ORF">PSAL00342_LOCUS558</name>
</gene>
<dbReference type="Pfam" id="PF00856">
    <property type="entry name" value="SET"/>
    <property type="match status" value="1"/>
</dbReference>
<protein>
    <submittedName>
        <fullName evidence="10">Uncharacterized protein</fullName>
    </submittedName>
</protein>
<dbReference type="InterPro" id="IPR001214">
    <property type="entry name" value="SET_dom"/>
</dbReference>
<evidence type="ECO:0000256" key="1">
    <source>
        <dbReference type="ARBA" id="ARBA00022603"/>
    </source>
</evidence>
<keyword evidence="1" id="KW-0489">Methyltransferase</keyword>
<dbReference type="Pfam" id="PF18264">
    <property type="entry name" value="preSET_CXC"/>
    <property type="match status" value="1"/>
</dbReference>
<dbReference type="PROSITE" id="PS51633">
    <property type="entry name" value="CXC"/>
    <property type="match status" value="1"/>
</dbReference>
<dbReference type="InterPro" id="IPR045318">
    <property type="entry name" value="EZH1/2-like"/>
</dbReference>
<organism evidence="10">
    <name type="scientific">Picocystis salinarum</name>
    <dbReference type="NCBI Taxonomy" id="88271"/>
    <lineage>
        <taxon>Eukaryota</taxon>
        <taxon>Viridiplantae</taxon>
        <taxon>Chlorophyta</taxon>
        <taxon>Picocystophyceae</taxon>
        <taxon>Picocystales</taxon>
        <taxon>Picocystaceae</taxon>
        <taxon>Picocystis</taxon>
    </lineage>
</organism>
<dbReference type="FunFam" id="2.170.270.10:FF:000001">
    <property type="entry name" value="Putative histone-lysine N-methyltransferase EZH2"/>
    <property type="match status" value="1"/>
</dbReference>
<evidence type="ECO:0000313" key="10">
    <source>
        <dbReference type="EMBL" id="CAE0606742.1"/>
    </source>
</evidence>
<dbReference type="CDD" id="cd10519">
    <property type="entry name" value="SET_EZH"/>
    <property type="match status" value="1"/>
</dbReference>
<evidence type="ECO:0000259" key="8">
    <source>
        <dbReference type="PROSITE" id="PS50280"/>
    </source>
</evidence>
<evidence type="ECO:0000256" key="3">
    <source>
        <dbReference type="ARBA" id="ARBA00022691"/>
    </source>
</evidence>